<dbReference type="Proteomes" id="UP001208570">
    <property type="component" value="Unassembled WGS sequence"/>
</dbReference>
<comment type="caution">
    <text evidence="2">The sequence shown here is derived from an EMBL/GenBank/DDBJ whole genome shotgun (WGS) entry which is preliminary data.</text>
</comment>
<evidence type="ECO:0000313" key="3">
    <source>
        <dbReference type="Proteomes" id="UP001208570"/>
    </source>
</evidence>
<keyword evidence="1" id="KW-0472">Membrane</keyword>
<gene>
    <name evidence="2" type="ORF">LSH36_163g00015</name>
</gene>
<feature type="transmembrane region" description="Helical" evidence="1">
    <location>
        <begin position="38"/>
        <end position="59"/>
    </location>
</feature>
<keyword evidence="1" id="KW-1133">Transmembrane helix</keyword>
<dbReference type="EMBL" id="JAODUP010000163">
    <property type="protein sequence ID" value="KAK2158813.1"/>
    <property type="molecule type" value="Genomic_DNA"/>
</dbReference>
<sequence>MLKHPPQKSIMAQILTIDSPRLFLLILTLLVYCTGLMIIIITSILTVAVTTVFFIVLFINTELSDQFINNICLGLHKMLSTLKAQTIKCNLCRVSKEIQTDYQCFNVDTESQPLSVSADVDPDVEQTSIEEEAFISKVDPDVEQTSIEEEGDEQDNDDVAKELDSVDIIDRLQTIPNGYKVTRSKLESDVEDGCSDLVNSDIAMRIVSVNSFEIFCSNSTSQKSDSMDLNPTDQLAQTYQETMPKLSKNSVSEAEDDLQSVPLFAVDNLTMCESSFESSHLECSELNIVISLHSESSDDIGSLLLNLHSSPMNEHNLCISGQEQPGNNTTSAFTGVMKVYDAVHCHLHVLTFVRGCIIDNDSLLLLIDDNYNLQECHQQVMNVIPHDVEQNLVNVKYVSDTWGPNY</sequence>
<dbReference type="AlphaFoldDB" id="A0AAD9N808"/>
<reference evidence="2" key="1">
    <citation type="journal article" date="2023" name="Mol. Biol. Evol.">
        <title>Third-Generation Sequencing Reveals the Adaptive Role of the Epigenome in Three Deep-Sea Polychaetes.</title>
        <authorList>
            <person name="Perez M."/>
            <person name="Aroh O."/>
            <person name="Sun Y."/>
            <person name="Lan Y."/>
            <person name="Juniper S.K."/>
            <person name="Young C.R."/>
            <person name="Angers B."/>
            <person name="Qian P.Y."/>
        </authorList>
    </citation>
    <scope>NUCLEOTIDE SEQUENCE</scope>
    <source>
        <strain evidence="2">P08H-3</strain>
    </source>
</reference>
<feature type="transmembrane region" description="Helical" evidence="1">
    <location>
        <begin position="12"/>
        <end position="32"/>
    </location>
</feature>
<keyword evidence="3" id="KW-1185">Reference proteome</keyword>
<name>A0AAD9N808_9ANNE</name>
<keyword evidence="1" id="KW-0812">Transmembrane</keyword>
<evidence type="ECO:0000313" key="2">
    <source>
        <dbReference type="EMBL" id="KAK2158813.1"/>
    </source>
</evidence>
<organism evidence="2 3">
    <name type="scientific">Paralvinella palmiformis</name>
    <dbReference type="NCBI Taxonomy" id="53620"/>
    <lineage>
        <taxon>Eukaryota</taxon>
        <taxon>Metazoa</taxon>
        <taxon>Spiralia</taxon>
        <taxon>Lophotrochozoa</taxon>
        <taxon>Annelida</taxon>
        <taxon>Polychaeta</taxon>
        <taxon>Sedentaria</taxon>
        <taxon>Canalipalpata</taxon>
        <taxon>Terebellida</taxon>
        <taxon>Terebelliformia</taxon>
        <taxon>Alvinellidae</taxon>
        <taxon>Paralvinella</taxon>
    </lineage>
</organism>
<evidence type="ECO:0000256" key="1">
    <source>
        <dbReference type="SAM" id="Phobius"/>
    </source>
</evidence>
<protein>
    <submittedName>
        <fullName evidence="2">Uncharacterized protein</fullName>
    </submittedName>
</protein>
<proteinExistence type="predicted"/>
<accession>A0AAD9N808</accession>